<dbReference type="GO" id="GO:0005737">
    <property type="term" value="C:cytoplasm"/>
    <property type="evidence" value="ECO:0007669"/>
    <property type="project" value="UniProtKB-SubCell"/>
</dbReference>
<evidence type="ECO:0000313" key="13">
    <source>
        <dbReference type="Proteomes" id="UP000007799"/>
    </source>
</evidence>
<sequence>MGDHQAPAMSTQFRTDDVLATKGTTFEDYGLKRDLQKGIYQLGFERPTPIQEESISEVLLGHDILARAKNGTGKTGAYLVPMLNRIDVDNPAVQALVLVPTRELSLQTSKTAKDLGKFLNIQVVCTTGGTSVRDDILRFKSTVHLVVGTPGRVLDLLDRGVIRSAEIEMVVLDEADKLLDRTFQRNITRIISYLPRQDKQLMLFSATFPQSVKDFTRRYMRQPKKINLMDTLTLKGVTQYYAFLEEKDKLRCLKTLFSKLQINQSIIFCNSVKRVEVLAKRITDMGSPCFYIHSSMDQDSRNKVFQQFRERKCRHLVCTDLFTRGIDVPTVNVVINFDFPNSSETYLHRIGRSGRGGRLGLAINLVTQANTEAFSRIERELNIHIDAVPEEIDKSLYVDSSVAE</sequence>
<dbReference type="eggNOG" id="KOG0326">
    <property type="taxonomic scope" value="Eukaryota"/>
</dbReference>
<evidence type="ECO:0000256" key="1">
    <source>
        <dbReference type="ARBA" id="ARBA00004496"/>
    </source>
</evidence>
<accession>F2UHZ2</accession>
<evidence type="ECO:0000259" key="9">
    <source>
        <dbReference type="PROSITE" id="PS51192"/>
    </source>
</evidence>
<protein>
    <submittedName>
        <fullName evidence="12">ATP-dependent RNA helicase DHH1</fullName>
    </submittedName>
</protein>
<evidence type="ECO:0000313" key="12">
    <source>
        <dbReference type="EMBL" id="EGD76741.1"/>
    </source>
</evidence>
<dbReference type="AlphaFoldDB" id="F2UHZ2"/>
<evidence type="ECO:0000256" key="5">
    <source>
        <dbReference type="ARBA" id="ARBA00022840"/>
    </source>
</evidence>
<dbReference type="InterPro" id="IPR001650">
    <property type="entry name" value="Helicase_C-like"/>
</dbReference>
<dbReference type="OMA" id="TYEDRHT"/>
<dbReference type="GO" id="GO:0005524">
    <property type="term" value="F:ATP binding"/>
    <property type="evidence" value="ECO:0007669"/>
    <property type="project" value="UniProtKB-KW"/>
</dbReference>
<name>F2UHZ2_SALR5</name>
<dbReference type="InterPro" id="IPR027417">
    <property type="entry name" value="P-loop_NTPase"/>
</dbReference>
<dbReference type="Pfam" id="PF00271">
    <property type="entry name" value="Helicase_C"/>
    <property type="match status" value="1"/>
</dbReference>
<dbReference type="STRING" id="946362.F2UHZ2"/>
<dbReference type="PROSITE" id="PS51192">
    <property type="entry name" value="HELICASE_ATP_BIND_1"/>
    <property type="match status" value="1"/>
</dbReference>
<dbReference type="InterPro" id="IPR000629">
    <property type="entry name" value="RNA-helicase_DEAD-box_CS"/>
</dbReference>
<dbReference type="GO" id="GO:0003676">
    <property type="term" value="F:nucleic acid binding"/>
    <property type="evidence" value="ECO:0007669"/>
    <property type="project" value="InterPro"/>
</dbReference>
<dbReference type="Pfam" id="PF00270">
    <property type="entry name" value="DEAD"/>
    <property type="match status" value="1"/>
</dbReference>
<dbReference type="SUPFAM" id="SSF52540">
    <property type="entry name" value="P-loop containing nucleoside triphosphate hydrolases"/>
    <property type="match status" value="1"/>
</dbReference>
<dbReference type="InterPro" id="IPR014001">
    <property type="entry name" value="Helicase_ATP-bd"/>
</dbReference>
<feature type="domain" description="DEAD-box RNA helicase Q" evidence="11">
    <location>
        <begin position="24"/>
        <end position="52"/>
    </location>
</feature>
<proteinExistence type="inferred from homology"/>
<dbReference type="OrthoDB" id="10265785at2759"/>
<evidence type="ECO:0000259" key="11">
    <source>
        <dbReference type="PROSITE" id="PS51195"/>
    </source>
</evidence>
<keyword evidence="4 8" id="KW-0347">Helicase</keyword>
<evidence type="ECO:0000256" key="4">
    <source>
        <dbReference type="ARBA" id="ARBA00022806"/>
    </source>
</evidence>
<dbReference type="GO" id="GO:0016787">
    <property type="term" value="F:hydrolase activity"/>
    <property type="evidence" value="ECO:0007669"/>
    <property type="project" value="UniProtKB-KW"/>
</dbReference>
<dbReference type="PANTHER" id="PTHR47960">
    <property type="entry name" value="DEAD-BOX ATP-DEPENDENT RNA HELICASE 50"/>
    <property type="match status" value="1"/>
</dbReference>
<dbReference type="FunCoup" id="F2UHZ2">
    <property type="interactions" value="1890"/>
</dbReference>
<feature type="domain" description="Helicase ATP-binding" evidence="9">
    <location>
        <begin position="55"/>
        <end position="226"/>
    </location>
</feature>
<organism evidence="13">
    <name type="scientific">Salpingoeca rosetta (strain ATCC 50818 / BSB-021)</name>
    <dbReference type="NCBI Taxonomy" id="946362"/>
    <lineage>
        <taxon>Eukaryota</taxon>
        <taxon>Choanoflagellata</taxon>
        <taxon>Craspedida</taxon>
        <taxon>Salpingoecidae</taxon>
        <taxon>Salpingoeca</taxon>
    </lineage>
</organism>
<dbReference type="PROSITE" id="PS00039">
    <property type="entry name" value="DEAD_ATP_HELICASE"/>
    <property type="match status" value="1"/>
</dbReference>
<dbReference type="RefSeq" id="XP_004991113.1">
    <property type="nucleotide sequence ID" value="XM_004991056.1"/>
</dbReference>
<gene>
    <name evidence="12" type="ORF">PTSG_08092</name>
</gene>
<reference evidence="12" key="1">
    <citation type="submission" date="2009-08" db="EMBL/GenBank/DDBJ databases">
        <title>Annotation of Salpingoeca rosetta.</title>
        <authorList>
            <consortium name="The Broad Institute Genome Sequencing Platform"/>
            <person name="Russ C."/>
            <person name="Cuomo C."/>
            <person name="Burger G."/>
            <person name="Gray M.W."/>
            <person name="Holland P.W.H."/>
            <person name="King N."/>
            <person name="Lang F.B.F."/>
            <person name="Roger A.J."/>
            <person name="Ruiz-Trillo I."/>
            <person name="Young S.K."/>
            <person name="Zeng Q."/>
            <person name="Gargeya S."/>
            <person name="Alvarado L."/>
            <person name="Berlin A."/>
            <person name="Chapman S.B."/>
            <person name="Chen Z."/>
            <person name="Freedman E."/>
            <person name="Gellesch M."/>
            <person name="Goldberg J."/>
            <person name="Griggs A."/>
            <person name="Gujja S."/>
            <person name="Heilman E."/>
            <person name="Heiman D."/>
            <person name="Howarth C."/>
            <person name="Mehta T."/>
            <person name="Neiman D."/>
            <person name="Pearson M."/>
            <person name="Roberts A."/>
            <person name="Saif S."/>
            <person name="Shea T."/>
            <person name="Shenoy N."/>
            <person name="Sisk P."/>
            <person name="Stolte C."/>
            <person name="Sykes S."/>
            <person name="White J."/>
            <person name="Yandava C."/>
            <person name="Haas B."/>
            <person name="Nusbaum C."/>
            <person name="Birren B."/>
        </authorList>
    </citation>
    <scope>NUCLEOTIDE SEQUENCE [LARGE SCALE GENOMIC DNA]</scope>
    <source>
        <strain evidence="12">ATCC 50818</strain>
    </source>
</reference>
<dbReference type="EMBL" id="GL832975">
    <property type="protein sequence ID" value="EGD76741.1"/>
    <property type="molecule type" value="Genomic_DNA"/>
</dbReference>
<evidence type="ECO:0000256" key="3">
    <source>
        <dbReference type="ARBA" id="ARBA00022801"/>
    </source>
</evidence>
<comment type="similarity">
    <text evidence="6">Belongs to the DEAD box helicase family. DDX6/DHH1 subfamily.</text>
</comment>
<dbReference type="InterPro" id="IPR014014">
    <property type="entry name" value="RNA_helicase_DEAD_Q_motif"/>
</dbReference>
<dbReference type="KEGG" id="sre:PTSG_08092"/>
<keyword evidence="2 8" id="KW-0547">Nucleotide-binding</keyword>
<dbReference type="Proteomes" id="UP000007799">
    <property type="component" value="Unassembled WGS sequence"/>
</dbReference>
<dbReference type="SMART" id="SM00490">
    <property type="entry name" value="HELICc"/>
    <property type="match status" value="1"/>
</dbReference>
<comment type="subcellular location">
    <subcellularLocation>
        <location evidence="1">Cytoplasm</location>
    </subcellularLocation>
</comment>
<dbReference type="InterPro" id="IPR011545">
    <property type="entry name" value="DEAD/DEAH_box_helicase_dom"/>
</dbReference>
<feature type="domain" description="Helicase C-terminal" evidence="10">
    <location>
        <begin position="236"/>
        <end position="396"/>
    </location>
</feature>
<feature type="short sequence motif" description="Q motif" evidence="7">
    <location>
        <begin position="24"/>
        <end position="52"/>
    </location>
</feature>
<dbReference type="PROSITE" id="PS51195">
    <property type="entry name" value="Q_MOTIF"/>
    <property type="match status" value="1"/>
</dbReference>
<keyword evidence="3 8" id="KW-0378">Hydrolase</keyword>
<dbReference type="InParanoid" id="F2UHZ2"/>
<evidence type="ECO:0000256" key="7">
    <source>
        <dbReference type="PROSITE-ProRule" id="PRU00552"/>
    </source>
</evidence>
<keyword evidence="5 8" id="KW-0067">ATP-binding</keyword>
<dbReference type="CDD" id="cd17940">
    <property type="entry name" value="DEADc_DDX6"/>
    <property type="match status" value="1"/>
</dbReference>
<dbReference type="CDD" id="cd18787">
    <property type="entry name" value="SF2_C_DEAD"/>
    <property type="match status" value="1"/>
</dbReference>
<evidence type="ECO:0000256" key="6">
    <source>
        <dbReference type="ARBA" id="ARBA00038316"/>
    </source>
</evidence>
<dbReference type="SMART" id="SM00487">
    <property type="entry name" value="DEXDc"/>
    <property type="match status" value="1"/>
</dbReference>
<dbReference type="PROSITE" id="PS51194">
    <property type="entry name" value="HELICASE_CTER"/>
    <property type="match status" value="1"/>
</dbReference>
<keyword evidence="13" id="KW-1185">Reference proteome</keyword>
<dbReference type="Gene3D" id="3.40.50.300">
    <property type="entry name" value="P-loop containing nucleotide triphosphate hydrolases"/>
    <property type="match status" value="2"/>
</dbReference>
<dbReference type="GO" id="GO:0003724">
    <property type="term" value="F:RNA helicase activity"/>
    <property type="evidence" value="ECO:0007669"/>
    <property type="project" value="InterPro"/>
</dbReference>
<dbReference type="GeneID" id="16071675"/>
<evidence type="ECO:0000259" key="10">
    <source>
        <dbReference type="PROSITE" id="PS51194"/>
    </source>
</evidence>
<evidence type="ECO:0000256" key="8">
    <source>
        <dbReference type="RuleBase" id="RU000492"/>
    </source>
</evidence>
<evidence type="ECO:0000256" key="2">
    <source>
        <dbReference type="ARBA" id="ARBA00022741"/>
    </source>
</evidence>